<evidence type="ECO:0000256" key="1">
    <source>
        <dbReference type="SAM" id="MobiDB-lite"/>
    </source>
</evidence>
<name>A0A8H5F9L8_9AGAR</name>
<evidence type="ECO:0000313" key="2">
    <source>
        <dbReference type="EMBL" id="KAF5328885.1"/>
    </source>
</evidence>
<reference evidence="2 3" key="1">
    <citation type="journal article" date="2020" name="ISME J.">
        <title>Uncovering the hidden diversity of litter-decomposition mechanisms in mushroom-forming fungi.</title>
        <authorList>
            <person name="Floudas D."/>
            <person name="Bentzer J."/>
            <person name="Ahren D."/>
            <person name="Johansson T."/>
            <person name="Persson P."/>
            <person name="Tunlid A."/>
        </authorList>
    </citation>
    <scope>NUCLEOTIDE SEQUENCE [LARGE SCALE GENOMIC DNA]</scope>
    <source>
        <strain evidence="2 3">CBS 291.85</strain>
    </source>
</reference>
<feature type="compositionally biased region" description="Low complexity" evidence="1">
    <location>
        <begin position="37"/>
        <end position="47"/>
    </location>
</feature>
<organism evidence="2 3">
    <name type="scientific">Tetrapyrgos nigripes</name>
    <dbReference type="NCBI Taxonomy" id="182062"/>
    <lineage>
        <taxon>Eukaryota</taxon>
        <taxon>Fungi</taxon>
        <taxon>Dikarya</taxon>
        <taxon>Basidiomycota</taxon>
        <taxon>Agaricomycotina</taxon>
        <taxon>Agaricomycetes</taxon>
        <taxon>Agaricomycetidae</taxon>
        <taxon>Agaricales</taxon>
        <taxon>Marasmiineae</taxon>
        <taxon>Marasmiaceae</taxon>
        <taxon>Tetrapyrgos</taxon>
    </lineage>
</organism>
<sequence>MHIPLLIPNHYLYPLAKVFLSKPAEPNNATRQWGRPTTKTQQTQTQTLPKSPSILVGQIAQRYNHFSKVDNGTPFSNPKSQVRSAALSTPALPIRGQGTT</sequence>
<proteinExistence type="predicted"/>
<evidence type="ECO:0000313" key="3">
    <source>
        <dbReference type="Proteomes" id="UP000559256"/>
    </source>
</evidence>
<feature type="region of interest" description="Disordered" evidence="1">
    <location>
        <begin position="68"/>
        <end position="100"/>
    </location>
</feature>
<feature type="region of interest" description="Disordered" evidence="1">
    <location>
        <begin position="26"/>
        <end position="49"/>
    </location>
</feature>
<accession>A0A8H5F9L8</accession>
<dbReference type="EMBL" id="JAACJM010000356">
    <property type="protein sequence ID" value="KAF5328885.1"/>
    <property type="molecule type" value="Genomic_DNA"/>
</dbReference>
<dbReference type="Proteomes" id="UP000559256">
    <property type="component" value="Unassembled WGS sequence"/>
</dbReference>
<dbReference type="AlphaFoldDB" id="A0A8H5F9L8"/>
<protein>
    <submittedName>
        <fullName evidence="2">Uncharacterized protein</fullName>
    </submittedName>
</protein>
<keyword evidence="3" id="KW-1185">Reference proteome</keyword>
<comment type="caution">
    <text evidence="2">The sequence shown here is derived from an EMBL/GenBank/DDBJ whole genome shotgun (WGS) entry which is preliminary data.</text>
</comment>
<gene>
    <name evidence="2" type="ORF">D9758_018398</name>
</gene>
<feature type="compositionally biased region" description="Polar residues" evidence="1">
    <location>
        <begin position="73"/>
        <end position="87"/>
    </location>
</feature>